<reference evidence="1 2" key="1">
    <citation type="submission" date="2018-11" db="EMBL/GenBank/DDBJ databases">
        <authorList>
            <consortium name="Pathogen Informatics"/>
        </authorList>
    </citation>
    <scope>NUCLEOTIDE SEQUENCE [LARGE SCALE GENOMIC DNA]</scope>
</reference>
<sequence>MLDALTNCQSRAIINTAGTDCSASAVLNGNCPSDISYVFRAACVTVVGEGSMLNMSPAFENHETQAGTASSLLGGTMLAMELTKVEEIERLTGGTERLTGSPALGNFVMGMCVFSKSNSLFYVRDVFHSSVYCSDPYNWFSITRESSHLEIESAAKSRIDVP</sequence>
<dbReference type="OrthoDB" id="6314070at2759"/>
<gene>
    <name evidence="1" type="ORF">DILT_LOCUS6262</name>
</gene>
<evidence type="ECO:0000313" key="1">
    <source>
        <dbReference type="EMBL" id="VDN10431.1"/>
    </source>
</evidence>
<accession>A0A3P7LW43</accession>
<protein>
    <submittedName>
        <fullName evidence="1">Uncharacterized protein</fullName>
    </submittedName>
</protein>
<organism evidence="1 2">
    <name type="scientific">Dibothriocephalus latus</name>
    <name type="common">Fish tapeworm</name>
    <name type="synonym">Diphyllobothrium latum</name>
    <dbReference type="NCBI Taxonomy" id="60516"/>
    <lineage>
        <taxon>Eukaryota</taxon>
        <taxon>Metazoa</taxon>
        <taxon>Spiralia</taxon>
        <taxon>Lophotrochozoa</taxon>
        <taxon>Platyhelminthes</taxon>
        <taxon>Cestoda</taxon>
        <taxon>Eucestoda</taxon>
        <taxon>Diphyllobothriidea</taxon>
        <taxon>Diphyllobothriidae</taxon>
        <taxon>Dibothriocephalus</taxon>
    </lineage>
</organism>
<name>A0A3P7LW43_DIBLA</name>
<dbReference type="EMBL" id="UYRU01049123">
    <property type="protein sequence ID" value="VDN10431.1"/>
    <property type="molecule type" value="Genomic_DNA"/>
</dbReference>
<proteinExistence type="predicted"/>
<keyword evidence="2" id="KW-1185">Reference proteome</keyword>
<evidence type="ECO:0000313" key="2">
    <source>
        <dbReference type="Proteomes" id="UP000281553"/>
    </source>
</evidence>
<dbReference type="AlphaFoldDB" id="A0A3P7LW43"/>
<dbReference type="Proteomes" id="UP000281553">
    <property type="component" value="Unassembled WGS sequence"/>
</dbReference>